<reference evidence="3" key="1">
    <citation type="submission" date="2011-05" db="EMBL/GenBank/DDBJ databases">
        <authorList>
            <person name="Richards S.R."/>
            <person name="Qu J."/>
            <person name="Jiang H."/>
            <person name="Jhangiani S.N."/>
            <person name="Agravi P."/>
            <person name="Goodspeed R."/>
            <person name="Gross S."/>
            <person name="Mandapat C."/>
            <person name="Jackson L."/>
            <person name="Mathew T."/>
            <person name="Pu L."/>
            <person name="Thornton R."/>
            <person name="Saada N."/>
            <person name="Wilczek-Boney K.B."/>
            <person name="Lee S."/>
            <person name="Kovar C."/>
            <person name="Wu Y."/>
            <person name="Scherer S.E."/>
            <person name="Worley K.C."/>
            <person name="Muzny D.M."/>
            <person name="Gibbs R."/>
        </authorList>
    </citation>
    <scope>NUCLEOTIDE SEQUENCE</scope>
    <source>
        <strain evidence="3">Brora</strain>
    </source>
</reference>
<accession>T1JKW1</accession>
<dbReference type="Proteomes" id="UP000014500">
    <property type="component" value="Unassembled WGS sequence"/>
</dbReference>
<proteinExistence type="predicted"/>
<evidence type="ECO:0000313" key="2">
    <source>
        <dbReference type="EnsemblMetazoa" id="SMAR014491-PA"/>
    </source>
</evidence>
<dbReference type="EMBL" id="JH431526">
    <property type="status" value="NOT_ANNOTATED_CDS"/>
    <property type="molecule type" value="Genomic_DNA"/>
</dbReference>
<reference evidence="2" key="2">
    <citation type="submission" date="2015-02" db="UniProtKB">
        <authorList>
            <consortium name="EnsemblMetazoa"/>
        </authorList>
    </citation>
    <scope>IDENTIFICATION</scope>
</reference>
<name>T1JKW1_STRMM</name>
<dbReference type="HOGENOM" id="CLU_2362379_0_0_1"/>
<feature type="region of interest" description="Disordered" evidence="1">
    <location>
        <begin position="1"/>
        <end position="38"/>
    </location>
</feature>
<sequence length="96" mass="11351">MENKEGKSDCAQTNGFEFLFSPTSSRRNPRTKTSNNGKFRKLDTSYLFKKRACAITQELTRRQETRMHVHFRKRYDSSVSRDTSCVLQLRNRLRSI</sequence>
<feature type="compositionally biased region" description="Polar residues" evidence="1">
    <location>
        <begin position="10"/>
        <end position="37"/>
    </location>
</feature>
<dbReference type="AlphaFoldDB" id="T1JKW1"/>
<dbReference type="EnsemblMetazoa" id="SMAR014491-RA">
    <property type="protein sequence ID" value="SMAR014491-PA"/>
    <property type="gene ID" value="SMAR014491"/>
</dbReference>
<evidence type="ECO:0000256" key="1">
    <source>
        <dbReference type="SAM" id="MobiDB-lite"/>
    </source>
</evidence>
<evidence type="ECO:0000313" key="3">
    <source>
        <dbReference type="Proteomes" id="UP000014500"/>
    </source>
</evidence>
<protein>
    <submittedName>
        <fullName evidence="2">Uncharacterized protein</fullName>
    </submittedName>
</protein>
<organism evidence="2 3">
    <name type="scientific">Strigamia maritima</name>
    <name type="common">European centipede</name>
    <name type="synonym">Geophilus maritimus</name>
    <dbReference type="NCBI Taxonomy" id="126957"/>
    <lineage>
        <taxon>Eukaryota</taxon>
        <taxon>Metazoa</taxon>
        <taxon>Ecdysozoa</taxon>
        <taxon>Arthropoda</taxon>
        <taxon>Myriapoda</taxon>
        <taxon>Chilopoda</taxon>
        <taxon>Pleurostigmophora</taxon>
        <taxon>Geophilomorpha</taxon>
        <taxon>Linotaeniidae</taxon>
        <taxon>Strigamia</taxon>
    </lineage>
</organism>
<keyword evidence="3" id="KW-1185">Reference proteome</keyword>